<evidence type="ECO:0000256" key="1">
    <source>
        <dbReference type="SAM" id="Coils"/>
    </source>
</evidence>
<keyword evidence="4" id="KW-1185">Reference proteome</keyword>
<sequence>MGGLCPEAAGAGPGGAACSTGVSPGRVSMFRCLELCHKVQTVSQINHKLEAQLVDLRSELTETRAEKVALEKEVHDQLLQLHSIQLQLHAKTGPSVDSGTIKAKLERELRANKKEKVKEAQLEAEVKLLRKENEGLHRHIAILQAKVWERTWCPILISEIHPGQSADRCGGLHDGDAILAVNGVNLGDTKHKEAVTILLQQRGEIEFEVVYVAPEVDSDDENVEYEDESGHCYHLYLDELEGGGNPGASCKDTSGEVRVFPVYNKKTVTDAQENGDLETSSETQLDNMASKLDDLHSGLYHEKSF</sequence>
<dbReference type="SUPFAM" id="SSF50156">
    <property type="entry name" value="PDZ domain-like"/>
    <property type="match status" value="1"/>
</dbReference>
<dbReference type="PANTHER" id="PTHR16528:SF2">
    <property type="entry name" value="GOLGI-ASSOCIATED PDZ AND COILED-COIL MOTIF-CONTAINING PROTEIN"/>
    <property type="match status" value="1"/>
</dbReference>
<gene>
    <name evidence="3" type="ORF">H920_09370</name>
</gene>
<dbReference type="GO" id="GO:0016020">
    <property type="term" value="C:membrane"/>
    <property type="evidence" value="ECO:0007669"/>
    <property type="project" value="TreeGrafter"/>
</dbReference>
<dbReference type="GO" id="GO:0030140">
    <property type="term" value="C:trans-Golgi network transport vesicle"/>
    <property type="evidence" value="ECO:0007669"/>
    <property type="project" value="TreeGrafter"/>
</dbReference>
<dbReference type="Pfam" id="PF00595">
    <property type="entry name" value="PDZ"/>
    <property type="match status" value="1"/>
</dbReference>
<evidence type="ECO:0000313" key="3">
    <source>
        <dbReference type="EMBL" id="KFO29227.1"/>
    </source>
</evidence>
<name>A0A091DDW2_FUKDA</name>
<organism evidence="3 4">
    <name type="scientific">Fukomys damarensis</name>
    <name type="common">Damaraland mole rat</name>
    <name type="synonym">Cryptomys damarensis</name>
    <dbReference type="NCBI Taxonomy" id="885580"/>
    <lineage>
        <taxon>Eukaryota</taxon>
        <taxon>Metazoa</taxon>
        <taxon>Chordata</taxon>
        <taxon>Craniata</taxon>
        <taxon>Vertebrata</taxon>
        <taxon>Euteleostomi</taxon>
        <taxon>Mammalia</taxon>
        <taxon>Eutheria</taxon>
        <taxon>Euarchontoglires</taxon>
        <taxon>Glires</taxon>
        <taxon>Rodentia</taxon>
        <taxon>Hystricomorpha</taxon>
        <taxon>Bathyergidae</taxon>
        <taxon>Fukomys</taxon>
    </lineage>
</organism>
<evidence type="ECO:0000313" key="4">
    <source>
        <dbReference type="Proteomes" id="UP000028990"/>
    </source>
</evidence>
<accession>A0A091DDW2</accession>
<dbReference type="Gene3D" id="2.30.42.10">
    <property type="match status" value="1"/>
</dbReference>
<dbReference type="AlphaFoldDB" id="A0A091DDW2"/>
<keyword evidence="1" id="KW-0175">Coiled coil</keyword>
<dbReference type="PROSITE" id="PS50106">
    <property type="entry name" value="PDZ"/>
    <property type="match status" value="1"/>
</dbReference>
<protein>
    <submittedName>
        <fullName evidence="3">Golgi-associated PDZ and coiled-coil motif-containing protein</fullName>
    </submittedName>
</protein>
<dbReference type="InterPro" id="IPR036034">
    <property type="entry name" value="PDZ_sf"/>
</dbReference>
<dbReference type="GO" id="GO:0005794">
    <property type="term" value="C:Golgi apparatus"/>
    <property type="evidence" value="ECO:0007669"/>
    <property type="project" value="InterPro"/>
</dbReference>
<dbReference type="GO" id="GO:0044325">
    <property type="term" value="F:transmembrane transporter binding"/>
    <property type="evidence" value="ECO:0007669"/>
    <property type="project" value="TreeGrafter"/>
</dbReference>
<dbReference type="InterPro" id="IPR038879">
    <property type="entry name" value="GOPC"/>
</dbReference>
<dbReference type="SMART" id="SM00228">
    <property type="entry name" value="PDZ"/>
    <property type="match status" value="1"/>
</dbReference>
<evidence type="ECO:0000259" key="2">
    <source>
        <dbReference type="PROSITE" id="PS50106"/>
    </source>
</evidence>
<reference evidence="3 4" key="1">
    <citation type="submission" date="2013-11" db="EMBL/GenBank/DDBJ databases">
        <title>The Damaraland mole rat (Fukomys damarensis) genome and evolution of African mole rats.</title>
        <authorList>
            <person name="Gladyshev V.N."/>
            <person name="Fang X."/>
        </authorList>
    </citation>
    <scope>NUCLEOTIDE SEQUENCE [LARGE SCALE GENOMIC DNA]</scope>
    <source>
        <tissue evidence="3">Liver</tissue>
    </source>
</reference>
<proteinExistence type="predicted"/>
<dbReference type="InterPro" id="IPR001478">
    <property type="entry name" value="PDZ"/>
</dbReference>
<dbReference type="GO" id="GO:2000009">
    <property type="term" value="P:negative regulation of protein localization to cell surface"/>
    <property type="evidence" value="ECO:0007669"/>
    <property type="project" value="TreeGrafter"/>
</dbReference>
<dbReference type="PANTHER" id="PTHR16528">
    <property type="entry name" value="GOLGI-ASSOCIATED PDZ AND COILED-COIL MOTIF-CONTAINING"/>
    <property type="match status" value="1"/>
</dbReference>
<feature type="domain" description="PDZ" evidence="2">
    <location>
        <begin position="125"/>
        <end position="213"/>
    </location>
</feature>
<dbReference type="EMBL" id="KN122620">
    <property type="protein sequence ID" value="KFO29227.1"/>
    <property type="molecule type" value="Genomic_DNA"/>
</dbReference>
<dbReference type="Proteomes" id="UP000028990">
    <property type="component" value="Unassembled WGS sequence"/>
</dbReference>
<feature type="coiled-coil region" evidence="1">
    <location>
        <begin position="39"/>
        <end position="73"/>
    </location>
</feature>
<feature type="coiled-coil region" evidence="1">
    <location>
        <begin position="102"/>
        <end position="139"/>
    </location>
</feature>